<evidence type="ECO:0000256" key="3">
    <source>
        <dbReference type="ARBA" id="ARBA00022771"/>
    </source>
</evidence>
<dbReference type="Pfam" id="PF13909">
    <property type="entry name" value="zf-H2C2_5"/>
    <property type="match status" value="1"/>
</dbReference>
<dbReference type="SUPFAM" id="SSF57667">
    <property type="entry name" value="beta-beta-alpha zinc fingers"/>
    <property type="match status" value="6"/>
</dbReference>
<dbReference type="Proteomes" id="UP001461498">
    <property type="component" value="Unassembled WGS sequence"/>
</dbReference>
<name>A0AAW1CXZ9_9HEMI</name>
<evidence type="ECO:0000256" key="4">
    <source>
        <dbReference type="ARBA" id="ARBA00022833"/>
    </source>
</evidence>
<feature type="domain" description="C2H2-type" evidence="6">
    <location>
        <begin position="153"/>
        <end position="180"/>
    </location>
</feature>
<feature type="domain" description="C2H2-type" evidence="6">
    <location>
        <begin position="530"/>
        <end position="558"/>
    </location>
</feature>
<keyword evidence="1" id="KW-0479">Metal-binding</keyword>
<evidence type="ECO:0000256" key="5">
    <source>
        <dbReference type="PROSITE-ProRule" id="PRU00042"/>
    </source>
</evidence>
<feature type="domain" description="C2H2-type" evidence="6">
    <location>
        <begin position="267"/>
        <end position="294"/>
    </location>
</feature>
<feature type="domain" description="C2H2-type" evidence="6">
    <location>
        <begin position="97"/>
        <end position="124"/>
    </location>
</feature>
<reference evidence="7 8" key="1">
    <citation type="submission" date="2022-12" db="EMBL/GenBank/DDBJ databases">
        <title>Chromosome-level genome assembly of true bugs.</title>
        <authorList>
            <person name="Ma L."/>
            <person name="Li H."/>
        </authorList>
    </citation>
    <scope>NUCLEOTIDE SEQUENCE [LARGE SCALE GENOMIC DNA]</scope>
    <source>
        <strain evidence="7">Lab_2022b</strain>
    </source>
</reference>
<organism evidence="7 8">
    <name type="scientific">Rhynocoris fuscipes</name>
    <dbReference type="NCBI Taxonomy" id="488301"/>
    <lineage>
        <taxon>Eukaryota</taxon>
        <taxon>Metazoa</taxon>
        <taxon>Ecdysozoa</taxon>
        <taxon>Arthropoda</taxon>
        <taxon>Hexapoda</taxon>
        <taxon>Insecta</taxon>
        <taxon>Pterygota</taxon>
        <taxon>Neoptera</taxon>
        <taxon>Paraneoptera</taxon>
        <taxon>Hemiptera</taxon>
        <taxon>Heteroptera</taxon>
        <taxon>Panheteroptera</taxon>
        <taxon>Cimicomorpha</taxon>
        <taxon>Reduviidae</taxon>
        <taxon>Harpactorinae</taxon>
        <taxon>Harpactorini</taxon>
        <taxon>Rhynocoris</taxon>
    </lineage>
</organism>
<feature type="domain" description="C2H2-type" evidence="6">
    <location>
        <begin position="211"/>
        <end position="238"/>
    </location>
</feature>
<feature type="domain" description="C2H2-type" evidence="6">
    <location>
        <begin position="501"/>
        <end position="528"/>
    </location>
</feature>
<dbReference type="GO" id="GO:0000977">
    <property type="term" value="F:RNA polymerase II transcription regulatory region sequence-specific DNA binding"/>
    <property type="evidence" value="ECO:0007669"/>
    <property type="project" value="TreeGrafter"/>
</dbReference>
<dbReference type="Gene3D" id="3.30.160.60">
    <property type="entry name" value="Classic Zinc Finger"/>
    <property type="match status" value="11"/>
</dbReference>
<gene>
    <name evidence="7" type="ORF">O3M35_011202</name>
</gene>
<feature type="domain" description="C2H2-type" evidence="6">
    <location>
        <begin position="327"/>
        <end position="354"/>
    </location>
</feature>
<evidence type="ECO:0000313" key="8">
    <source>
        <dbReference type="Proteomes" id="UP001461498"/>
    </source>
</evidence>
<dbReference type="PANTHER" id="PTHR24409:SF295">
    <property type="entry name" value="AZ2-RELATED"/>
    <property type="match status" value="1"/>
</dbReference>
<feature type="domain" description="C2H2-type" evidence="6">
    <location>
        <begin position="39"/>
        <end position="66"/>
    </location>
</feature>
<dbReference type="InterPro" id="IPR013087">
    <property type="entry name" value="Znf_C2H2_type"/>
</dbReference>
<dbReference type="PANTHER" id="PTHR24409">
    <property type="entry name" value="ZINC FINGER PROTEIN 142"/>
    <property type="match status" value="1"/>
</dbReference>
<evidence type="ECO:0000256" key="1">
    <source>
        <dbReference type="ARBA" id="ARBA00022723"/>
    </source>
</evidence>
<accession>A0AAW1CXZ9</accession>
<dbReference type="Pfam" id="PF00096">
    <property type="entry name" value="zf-C2H2"/>
    <property type="match status" value="2"/>
</dbReference>
<evidence type="ECO:0000256" key="2">
    <source>
        <dbReference type="ARBA" id="ARBA00022737"/>
    </source>
</evidence>
<sequence>MRYECGKEPQFQCPHCQYKAKRKSTLKTHIILRHSTLLHSCNDCQKSYQHYKSLLRHRNYECGKQPRFQCPHCSHKSKQKSALKSHIAKTNSTMAGFSCDRCQRKYLHKVSLYNHQKYECGKQPQFACPYCPYRAKRKGTLKEHIFNSKEAIFKCPNCPKFYKHSPSLMKHLKYECGVEPKFKCPQCPYRAKQKITLKKHMINIHMNVGRFVCGMCNNSYKYKQGLIQHQRYECGKPAKFQCPYCSYKAKLSGTLKAHVAVKHTDRFSCGKCGASYKHKKGLAQHLKYFCGKPPQQLCPHCPYRTKLKSNLKAHIISKHVFYFLERFVCNACGSSYKYKQGLAQHLKFFCGKPPQLQCPYCDYKAKFKSNLKGHIASKHIKRRHLCPQCHRSYKYKRGLNQHLKFECGKDPQQFCPYCPFKTKHRNTLNKHIVIRHLDAASRRFLCKQCNKSYKYRQGLRTHQKFECGKEPQMLCPLCPYRAKQKVALKRHVVIVRIGNKHQCPDCFRSYKQKGHMIAHRKYECGKEPQFQCPLCSYRSKQKSQLKRHISLKHWGPANKHQCPDCFRSYKHKGHMMAHRKYECGKEPRFLCPHCTFRTKTRSNLMSHIACKHTFQKFSNFS</sequence>
<feature type="domain" description="C2H2-type" evidence="6">
    <location>
        <begin position="444"/>
        <end position="471"/>
    </location>
</feature>
<protein>
    <recommendedName>
        <fullName evidence="6">C2H2-type domain-containing protein</fullName>
    </recommendedName>
</protein>
<feature type="domain" description="C2H2-type" evidence="6">
    <location>
        <begin position="384"/>
        <end position="411"/>
    </location>
</feature>
<keyword evidence="3 5" id="KW-0863">Zinc-finger</keyword>
<keyword evidence="8" id="KW-1185">Reference proteome</keyword>
<keyword evidence="2" id="KW-0677">Repeat</keyword>
<dbReference type="SMART" id="SM00355">
    <property type="entry name" value="ZnF_C2H2"/>
    <property type="match status" value="21"/>
</dbReference>
<keyword evidence="4" id="KW-0862">Zinc</keyword>
<proteinExistence type="predicted"/>
<evidence type="ECO:0000313" key="7">
    <source>
        <dbReference type="EMBL" id="KAK9502420.1"/>
    </source>
</evidence>
<dbReference type="GO" id="GO:0005634">
    <property type="term" value="C:nucleus"/>
    <property type="evidence" value="ECO:0007669"/>
    <property type="project" value="TreeGrafter"/>
</dbReference>
<dbReference type="EMBL" id="JAPXFL010000008">
    <property type="protein sequence ID" value="KAK9502420.1"/>
    <property type="molecule type" value="Genomic_DNA"/>
</dbReference>
<comment type="caution">
    <text evidence="7">The sequence shown here is derived from an EMBL/GenBank/DDBJ whole genome shotgun (WGS) entry which is preliminary data.</text>
</comment>
<feature type="domain" description="C2H2-type" evidence="6">
    <location>
        <begin position="560"/>
        <end position="587"/>
    </location>
</feature>
<evidence type="ECO:0000259" key="6">
    <source>
        <dbReference type="PROSITE" id="PS50157"/>
    </source>
</evidence>
<dbReference type="AlphaFoldDB" id="A0AAW1CXZ9"/>
<dbReference type="PROSITE" id="PS50157">
    <property type="entry name" value="ZINC_FINGER_C2H2_2"/>
    <property type="match status" value="11"/>
</dbReference>
<dbReference type="GO" id="GO:0008270">
    <property type="term" value="F:zinc ion binding"/>
    <property type="evidence" value="ECO:0007669"/>
    <property type="project" value="UniProtKB-KW"/>
</dbReference>
<dbReference type="InterPro" id="IPR036236">
    <property type="entry name" value="Znf_C2H2_sf"/>
</dbReference>
<dbReference type="GO" id="GO:0000981">
    <property type="term" value="F:DNA-binding transcription factor activity, RNA polymerase II-specific"/>
    <property type="evidence" value="ECO:0007669"/>
    <property type="project" value="TreeGrafter"/>
</dbReference>